<dbReference type="PANTHER" id="PTHR30595">
    <property type="entry name" value="GLPR-RELATED TRANSCRIPTIONAL REPRESSOR"/>
    <property type="match status" value="1"/>
</dbReference>
<organism evidence="2 3">
    <name type="scientific">Pontiella desulfatans</name>
    <dbReference type="NCBI Taxonomy" id="2750659"/>
    <lineage>
        <taxon>Bacteria</taxon>
        <taxon>Pseudomonadati</taxon>
        <taxon>Kiritimatiellota</taxon>
        <taxon>Kiritimatiellia</taxon>
        <taxon>Kiritimatiellales</taxon>
        <taxon>Pontiellaceae</taxon>
        <taxon>Pontiella</taxon>
    </lineage>
</organism>
<dbReference type="InterPro" id="IPR038475">
    <property type="entry name" value="RecG_C_sf"/>
</dbReference>
<dbReference type="GO" id="GO:0006355">
    <property type="term" value="P:regulation of DNA-templated transcription"/>
    <property type="evidence" value="ECO:0007669"/>
    <property type="project" value="UniProtKB-ARBA"/>
</dbReference>
<dbReference type="RefSeq" id="WP_136077750.1">
    <property type="nucleotide sequence ID" value="NZ_CAAHFG010000001.1"/>
</dbReference>
<dbReference type="EMBL" id="CAAHFG010000001">
    <property type="protein sequence ID" value="VGO12050.1"/>
    <property type="molecule type" value="Genomic_DNA"/>
</dbReference>
<dbReference type="Pfam" id="PF04326">
    <property type="entry name" value="SLFN_AlbA_2"/>
    <property type="match status" value="1"/>
</dbReference>
<dbReference type="InterPro" id="IPR038461">
    <property type="entry name" value="Schlafen_AlbA_2_dom_sf"/>
</dbReference>
<dbReference type="Gene3D" id="1.10.10.10">
    <property type="entry name" value="Winged helix-like DNA-binding domain superfamily/Winged helix DNA-binding domain"/>
    <property type="match status" value="1"/>
</dbReference>
<reference evidence="2 3" key="1">
    <citation type="submission" date="2019-04" db="EMBL/GenBank/DDBJ databases">
        <authorList>
            <person name="Van Vliet M D."/>
        </authorList>
    </citation>
    <scope>NUCLEOTIDE SEQUENCE [LARGE SCALE GENOMIC DNA]</scope>
    <source>
        <strain evidence="2 3">F1</strain>
    </source>
</reference>
<dbReference type="CDD" id="cd00090">
    <property type="entry name" value="HTH_ARSR"/>
    <property type="match status" value="1"/>
</dbReference>
<proteinExistence type="predicted"/>
<gene>
    <name evidence="2" type="ORF">PDESU_00599</name>
</gene>
<name>A0A6C2TWJ4_PONDE</name>
<dbReference type="InterPro" id="IPR036388">
    <property type="entry name" value="WH-like_DNA-bd_sf"/>
</dbReference>
<dbReference type="Pfam" id="PF13412">
    <property type="entry name" value="HTH_24"/>
    <property type="match status" value="1"/>
</dbReference>
<dbReference type="InterPro" id="IPR036390">
    <property type="entry name" value="WH_DNA-bd_sf"/>
</dbReference>
<evidence type="ECO:0000313" key="2">
    <source>
        <dbReference type="EMBL" id="VGO12050.1"/>
    </source>
</evidence>
<dbReference type="SUPFAM" id="SSF46785">
    <property type="entry name" value="Winged helix' DNA-binding domain"/>
    <property type="match status" value="1"/>
</dbReference>
<dbReference type="Gene3D" id="3.30.950.30">
    <property type="entry name" value="Schlafen, AAA domain"/>
    <property type="match status" value="1"/>
</dbReference>
<dbReference type="PANTHER" id="PTHR30595:SF6">
    <property type="entry name" value="SCHLAFEN ALBA-2 DOMAIN-CONTAINING PROTEIN"/>
    <property type="match status" value="1"/>
</dbReference>
<dbReference type="Proteomes" id="UP000366872">
    <property type="component" value="Unassembled WGS sequence"/>
</dbReference>
<feature type="domain" description="Schlafen AlbA-2" evidence="1">
    <location>
        <begin position="3"/>
        <end position="108"/>
    </location>
</feature>
<evidence type="ECO:0000259" key="1">
    <source>
        <dbReference type="Pfam" id="PF04326"/>
    </source>
</evidence>
<dbReference type="Pfam" id="PF13749">
    <property type="entry name" value="HATPase_c_4"/>
    <property type="match status" value="1"/>
</dbReference>
<dbReference type="AlphaFoldDB" id="A0A6C2TWJ4"/>
<dbReference type="InterPro" id="IPR011991">
    <property type="entry name" value="ArsR-like_HTH"/>
</dbReference>
<sequence length="459" mass="51072">MKEHQNMEWKESWHDEYLKWICGFANAKGGRLVIGMGDDGSVVGLPNARKLLEDLPNKIRDLLGIMVAVNLKTSGGRDYLELDVEAYPAPVSLRGRYYFRSGSTKQELKGAALDKFLLQKQGRHWDGVPVPFLKAEDLSKEALDGFRLRAAESKRMEAADLVGSGELLVERLKLQEGDYLKKAAILLFYPDPEKFVTGAFLKIGFFRTDSDLRFQDEVHGDLFSQVGKALDFLLTKYTEATISYRGAQRVERYPVPAEALREALHNAVVHKDYSSGAPVQIRVYTDKITIWNPGGLPVDWSIDQLLEKHASHPFNPDIANVFFRAGMIEAWGRGIEMIMDSCQAAGLPRPKIRGDAGGICVELPFAPAELPAEVECAPVNDPKGSALEATQETTQETTQEKIVAILKENPETTRNELASRIGITPDGIKYHLTKLRVAGLIRHVGPTKAGRWEVMEDDG</sequence>
<evidence type="ECO:0000313" key="3">
    <source>
        <dbReference type="Proteomes" id="UP000366872"/>
    </source>
</evidence>
<protein>
    <recommendedName>
        <fullName evidence="1">Schlafen AlbA-2 domain-containing protein</fullName>
    </recommendedName>
</protein>
<dbReference type="Gene3D" id="3.30.565.60">
    <property type="match status" value="1"/>
</dbReference>
<accession>A0A6C2TWJ4</accession>
<keyword evidence="3" id="KW-1185">Reference proteome</keyword>
<dbReference type="InterPro" id="IPR007421">
    <property type="entry name" value="Schlafen_AlbA_2_dom"/>
</dbReference>